<dbReference type="InterPro" id="IPR050162">
    <property type="entry name" value="MsrA_MetSO_reductase"/>
</dbReference>
<evidence type="ECO:0000313" key="8">
    <source>
        <dbReference type="Proteomes" id="UP001591681"/>
    </source>
</evidence>
<dbReference type="InterPro" id="IPR036509">
    <property type="entry name" value="Met_Sox_Rdtase_MsrA_sf"/>
</dbReference>
<dbReference type="Proteomes" id="UP001591681">
    <property type="component" value="Unassembled WGS sequence"/>
</dbReference>
<dbReference type="EC" id="1.8.4.11" evidence="2"/>
<dbReference type="Pfam" id="PF01625">
    <property type="entry name" value="PMSR"/>
    <property type="match status" value="1"/>
</dbReference>
<evidence type="ECO:0000256" key="2">
    <source>
        <dbReference type="ARBA" id="ARBA00012502"/>
    </source>
</evidence>
<gene>
    <name evidence="7" type="ORF">ACEWY4_004976</name>
</gene>
<comment type="similarity">
    <text evidence="1">Belongs to the MsrA Met sulfoxide reductase family.</text>
</comment>
<reference evidence="7 8" key="1">
    <citation type="submission" date="2024-09" db="EMBL/GenBank/DDBJ databases">
        <title>A chromosome-level genome assembly of Gray's grenadier anchovy, Coilia grayii.</title>
        <authorList>
            <person name="Fu Z."/>
        </authorList>
    </citation>
    <scope>NUCLEOTIDE SEQUENCE [LARGE SCALE GENOMIC DNA]</scope>
    <source>
        <strain evidence="7">G4</strain>
        <tissue evidence="7">Muscle</tissue>
    </source>
</reference>
<dbReference type="AlphaFoldDB" id="A0ABD1KHI9"/>
<proteinExistence type="inferred from homology"/>
<name>A0ABD1KHI9_9TELE</name>
<dbReference type="GO" id="GO:0008113">
    <property type="term" value="F:peptide-methionine (S)-S-oxide reductase activity"/>
    <property type="evidence" value="ECO:0007669"/>
    <property type="project" value="UniProtKB-EC"/>
</dbReference>
<dbReference type="PANTHER" id="PTHR42799:SF22">
    <property type="entry name" value="PEPTIDE-METHIONINE (S)-S-OXIDE REDUCTASE"/>
    <property type="match status" value="1"/>
</dbReference>
<comment type="caution">
    <text evidence="7">The sequence shown here is derived from an EMBL/GenBank/DDBJ whole genome shotgun (WGS) entry which is preliminary data.</text>
</comment>
<keyword evidence="8" id="KW-1185">Reference proteome</keyword>
<dbReference type="EMBL" id="JBHFQA010000005">
    <property type="protein sequence ID" value="KAL2098496.1"/>
    <property type="molecule type" value="Genomic_DNA"/>
</dbReference>
<feature type="domain" description="Peptide methionine sulphoxide reductase MsrA" evidence="6">
    <location>
        <begin position="374"/>
        <end position="452"/>
    </location>
</feature>
<dbReference type="InterPro" id="IPR002569">
    <property type="entry name" value="Met_Sox_Rdtase_MsrA_dom"/>
</dbReference>
<evidence type="ECO:0000256" key="4">
    <source>
        <dbReference type="ARBA" id="ARBA00030273"/>
    </source>
</evidence>
<keyword evidence="3" id="KW-0560">Oxidoreductase</keyword>
<organism evidence="7 8">
    <name type="scientific">Coilia grayii</name>
    <name type="common">Gray's grenadier anchovy</name>
    <dbReference type="NCBI Taxonomy" id="363190"/>
    <lineage>
        <taxon>Eukaryota</taxon>
        <taxon>Metazoa</taxon>
        <taxon>Chordata</taxon>
        <taxon>Craniata</taxon>
        <taxon>Vertebrata</taxon>
        <taxon>Euteleostomi</taxon>
        <taxon>Actinopterygii</taxon>
        <taxon>Neopterygii</taxon>
        <taxon>Teleostei</taxon>
        <taxon>Clupei</taxon>
        <taxon>Clupeiformes</taxon>
        <taxon>Clupeoidei</taxon>
        <taxon>Engraulidae</taxon>
        <taxon>Coilinae</taxon>
        <taxon>Coilia</taxon>
    </lineage>
</organism>
<dbReference type="PANTHER" id="PTHR42799">
    <property type="entry name" value="MITOCHONDRIAL PEPTIDE METHIONINE SULFOXIDE REDUCTASE"/>
    <property type="match status" value="1"/>
</dbReference>
<evidence type="ECO:0000256" key="5">
    <source>
        <dbReference type="ARBA" id="ARBA00030643"/>
    </source>
</evidence>
<evidence type="ECO:0000259" key="6">
    <source>
        <dbReference type="Pfam" id="PF01625"/>
    </source>
</evidence>
<dbReference type="NCBIfam" id="TIGR00401">
    <property type="entry name" value="msrA"/>
    <property type="match status" value="1"/>
</dbReference>
<accession>A0ABD1KHI9</accession>
<evidence type="ECO:0000313" key="7">
    <source>
        <dbReference type="EMBL" id="KAL2098496.1"/>
    </source>
</evidence>
<dbReference type="SUPFAM" id="SSF55068">
    <property type="entry name" value="Peptide methionine sulfoxide reductase"/>
    <property type="match status" value="1"/>
</dbReference>
<dbReference type="Gene3D" id="3.30.1060.10">
    <property type="entry name" value="Peptide methionine sulphoxide reductase MsrA"/>
    <property type="match status" value="1"/>
</dbReference>
<sequence length="607" mass="66063">MWERPSSVHPGVRYEKFGGEEPEHIDAVSSFLYTPSPSSTSPCTLPYTPAPSYTPLHPPVPPPAPSPTPLHPPLHPCTLLYTPAPSPTPLHPPLHPCTLPYTPAPFSTPLHPPLHPCTLPYTPAPFSTPLNPPLHPCTLPYTPAPFSTPLHPSLHPCTLPYTPVPSPTPLHPPIHPCTLPYTPAPSPTPLHPPIHPCTLLYLPLHPPLHPCTLLYTPAPSYTPLHPPLHPCTLPYTPAPFSTPLHPPLHPCTLPYTPAPSYTPLHPPLHPCTLPYTPAPSYTPLHPPVPPPAPSPTPLHPSLHPCTLLYTPAPSPTPLHPPLHPCTLLMAHNKTELPTKDSCLKGRAEKMVVPEKHAANGNPTVEPFPEGMEMIMFGMGCFWGAERRFWNTKGVFSTQVGYAGGLTPHPTYKEVCSGLTGHTEVVRVVFSPQQVTLQQLLKVFWESHDPTQDRLYSRLGPSRTCSSVHSASECSRQSCRKRACVLLTLLRRESSATVCSHSFHPLNQLARTPTWSRNIMVRGTGARGGEREGVVALTKGGKLGPRRWAWVTDRSRDAGAELGDDYNTALWSRACGSSGSGRACVSWFQSSVLAASSFWGQQCLAHEG</sequence>
<evidence type="ECO:0000256" key="3">
    <source>
        <dbReference type="ARBA" id="ARBA00023002"/>
    </source>
</evidence>
<protein>
    <recommendedName>
        <fullName evidence="2">peptide-methionine (S)-S-oxide reductase</fullName>
        <ecNumber evidence="2">1.8.4.11</ecNumber>
    </recommendedName>
    <alternativeName>
        <fullName evidence="5">Peptide-methionine (S)-S-oxide reductase</fullName>
    </alternativeName>
    <alternativeName>
        <fullName evidence="4">Protein-methionine-S-oxide reductase</fullName>
    </alternativeName>
</protein>
<evidence type="ECO:0000256" key="1">
    <source>
        <dbReference type="ARBA" id="ARBA00005591"/>
    </source>
</evidence>